<evidence type="ECO:0000313" key="9">
    <source>
        <dbReference type="Proteomes" id="UP000264310"/>
    </source>
</evidence>
<keyword evidence="3 6" id="KW-1133">Transmembrane helix</keyword>
<keyword evidence="9" id="KW-1185">Reference proteome</keyword>
<protein>
    <submittedName>
        <fullName evidence="8">LapA family protein</fullName>
    </submittedName>
</protein>
<dbReference type="EMBL" id="QURL01000005">
    <property type="protein sequence ID" value="RFC63110.1"/>
    <property type="molecule type" value="Genomic_DNA"/>
</dbReference>
<evidence type="ECO:0000256" key="3">
    <source>
        <dbReference type="ARBA" id="ARBA00022989"/>
    </source>
</evidence>
<sequence>MISRILSVLLLLVIAVPLVTFLVINRNPVSLSLDPFGTMPQFVFDLPLSLIIIASALVGVVVGCVFTWISEGTNRREAWRRKFEMEKMEREKAELEDALQRLRQERAERANAERGLAESRAIAPAPGGSPKMIGSERAA</sequence>
<evidence type="ECO:0000256" key="6">
    <source>
        <dbReference type="SAM" id="Phobius"/>
    </source>
</evidence>
<evidence type="ECO:0000256" key="5">
    <source>
        <dbReference type="SAM" id="MobiDB-lite"/>
    </source>
</evidence>
<evidence type="ECO:0000256" key="2">
    <source>
        <dbReference type="ARBA" id="ARBA00022692"/>
    </source>
</evidence>
<evidence type="ECO:0000313" key="8">
    <source>
        <dbReference type="EMBL" id="RFC63110.1"/>
    </source>
</evidence>
<comment type="caution">
    <text evidence="8">The sequence shown here is derived from an EMBL/GenBank/DDBJ whole genome shotgun (WGS) entry which is preliminary data.</text>
</comment>
<dbReference type="RefSeq" id="WP_116683927.1">
    <property type="nucleotide sequence ID" value="NZ_QURL01000005.1"/>
</dbReference>
<feature type="domain" description="Lipopolysaccharide assembly protein A" evidence="7">
    <location>
        <begin position="43"/>
        <end position="92"/>
    </location>
</feature>
<evidence type="ECO:0000259" key="7">
    <source>
        <dbReference type="Pfam" id="PF06305"/>
    </source>
</evidence>
<dbReference type="Proteomes" id="UP000264310">
    <property type="component" value="Unassembled WGS sequence"/>
</dbReference>
<feature type="region of interest" description="Disordered" evidence="5">
    <location>
        <begin position="110"/>
        <end position="139"/>
    </location>
</feature>
<gene>
    <name evidence="8" type="ORF">DYI37_14355</name>
</gene>
<dbReference type="InterPro" id="IPR010445">
    <property type="entry name" value="LapA_dom"/>
</dbReference>
<organism evidence="8 9">
    <name type="scientific">Fulvimarina endophytica</name>
    <dbReference type="NCBI Taxonomy" id="2293836"/>
    <lineage>
        <taxon>Bacteria</taxon>
        <taxon>Pseudomonadati</taxon>
        <taxon>Pseudomonadota</taxon>
        <taxon>Alphaproteobacteria</taxon>
        <taxon>Hyphomicrobiales</taxon>
        <taxon>Aurantimonadaceae</taxon>
        <taxon>Fulvimarina</taxon>
    </lineage>
</organism>
<name>A0A371X1J6_9HYPH</name>
<accession>A0A371X1J6</accession>
<dbReference type="GO" id="GO:0005886">
    <property type="term" value="C:plasma membrane"/>
    <property type="evidence" value="ECO:0007669"/>
    <property type="project" value="InterPro"/>
</dbReference>
<proteinExistence type="predicted"/>
<feature type="transmembrane region" description="Helical" evidence="6">
    <location>
        <begin position="48"/>
        <end position="70"/>
    </location>
</feature>
<keyword evidence="2 6" id="KW-0812">Transmembrane</keyword>
<evidence type="ECO:0000256" key="1">
    <source>
        <dbReference type="ARBA" id="ARBA00022475"/>
    </source>
</evidence>
<dbReference type="AlphaFoldDB" id="A0A371X1J6"/>
<dbReference type="Pfam" id="PF06305">
    <property type="entry name" value="LapA_dom"/>
    <property type="match status" value="1"/>
</dbReference>
<evidence type="ECO:0000256" key="4">
    <source>
        <dbReference type="ARBA" id="ARBA00023136"/>
    </source>
</evidence>
<reference evidence="8 9" key="1">
    <citation type="submission" date="2018-08" db="EMBL/GenBank/DDBJ databases">
        <title>Fulvimarina sp. 85, whole genome shotgun sequence.</title>
        <authorList>
            <person name="Tuo L."/>
        </authorList>
    </citation>
    <scope>NUCLEOTIDE SEQUENCE [LARGE SCALE GENOMIC DNA]</scope>
    <source>
        <strain evidence="8 9">85</strain>
    </source>
</reference>
<keyword evidence="4 6" id="KW-0472">Membrane</keyword>
<keyword evidence="1" id="KW-1003">Cell membrane</keyword>